<organism evidence="1 2">
    <name type="scientific">Lacrimispora amygdalina</name>
    <dbReference type="NCBI Taxonomy" id="253257"/>
    <lineage>
        <taxon>Bacteria</taxon>
        <taxon>Bacillati</taxon>
        <taxon>Bacillota</taxon>
        <taxon>Clostridia</taxon>
        <taxon>Lachnospirales</taxon>
        <taxon>Lachnospiraceae</taxon>
        <taxon>Lacrimispora</taxon>
    </lineage>
</organism>
<dbReference type="RefSeq" id="WP_346064711.1">
    <property type="nucleotide sequence ID" value="NZ_BRPJ01000016.1"/>
</dbReference>
<accession>A0ABQ5M227</accession>
<proteinExistence type="predicted"/>
<gene>
    <name evidence="1" type="ORF">LAD12857_09170</name>
</gene>
<name>A0ABQ5M227_9FIRM</name>
<protein>
    <submittedName>
        <fullName evidence="1">Uncharacterized protein</fullName>
    </submittedName>
</protein>
<comment type="caution">
    <text evidence="1">The sequence shown here is derived from an EMBL/GenBank/DDBJ whole genome shotgun (WGS) entry which is preliminary data.</text>
</comment>
<reference evidence="1 2" key="1">
    <citation type="journal article" date="2024" name="Int. J. Syst. Evol. Microbiol.">
        <title>Lacrimispora brassicae sp. nov. isolated from fermented cabbage, and proposal of Clostridium indicum Gundawar et al. 2019 and Clostridium methoxybenzovorans Mechichi et al. 1999 as heterotypic synonyms of Lacrimispora amygdalina (Parshina et al. 2003) Haas and Blanchard 2020 and Lacrimispora indolis (McClung and McCoy 1957) Haas and Blanchard 2020, respectively.</title>
        <authorList>
            <person name="Kobayashi H."/>
            <person name="Tanizawa Y."/>
            <person name="Sakamoto M."/>
            <person name="Ohkuma M."/>
            <person name="Tohno M."/>
        </authorList>
    </citation>
    <scope>NUCLEOTIDE SEQUENCE [LARGE SCALE GENOMIC DNA]</scope>
    <source>
        <strain evidence="1 2">DSM 12857</strain>
    </source>
</reference>
<sequence>MKGLALYGAKCTIEIWKQFQIQMKKYDITYVEYPHSLTERAENFS</sequence>
<evidence type="ECO:0000313" key="1">
    <source>
        <dbReference type="EMBL" id="GLB28994.1"/>
    </source>
</evidence>
<dbReference type="EMBL" id="BRPJ01000016">
    <property type="protein sequence ID" value="GLB28994.1"/>
    <property type="molecule type" value="Genomic_DNA"/>
</dbReference>
<dbReference type="Proteomes" id="UP001419084">
    <property type="component" value="Unassembled WGS sequence"/>
</dbReference>
<keyword evidence="2" id="KW-1185">Reference proteome</keyword>
<evidence type="ECO:0000313" key="2">
    <source>
        <dbReference type="Proteomes" id="UP001419084"/>
    </source>
</evidence>